<dbReference type="Gene3D" id="3.40.50.850">
    <property type="entry name" value="Isochorismatase-like"/>
    <property type="match status" value="1"/>
</dbReference>
<dbReference type="InterPro" id="IPR036380">
    <property type="entry name" value="Isochorismatase-like_sf"/>
</dbReference>
<evidence type="ECO:0000256" key="3">
    <source>
        <dbReference type="ARBA" id="ARBA00022723"/>
    </source>
</evidence>
<proteinExistence type="inferred from homology"/>
<accession>A0A9P6H9E2</accession>
<dbReference type="GO" id="GO:0046872">
    <property type="term" value="F:metal ion binding"/>
    <property type="evidence" value="ECO:0007669"/>
    <property type="project" value="UniProtKB-KW"/>
</dbReference>
<keyword evidence="10" id="KW-1185">Reference proteome</keyword>
<dbReference type="EC" id="3.5.1.19" evidence="6"/>
<keyword evidence="4" id="KW-0378">Hydrolase</keyword>
<gene>
    <name evidence="9" type="ORF">BJ322DRAFT_1009683</name>
</gene>
<dbReference type="CDD" id="cd01011">
    <property type="entry name" value="nicotinamidase"/>
    <property type="match status" value="1"/>
</dbReference>
<dbReference type="Proteomes" id="UP000736335">
    <property type="component" value="Unassembled WGS sequence"/>
</dbReference>
<reference evidence="9" key="2">
    <citation type="submission" date="2020-11" db="EMBL/GenBank/DDBJ databases">
        <authorList>
            <consortium name="DOE Joint Genome Institute"/>
            <person name="Kuo A."/>
            <person name="Miyauchi S."/>
            <person name="Kiss E."/>
            <person name="Drula E."/>
            <person name="Kohler A."/>
            <person name="Sanchez-Garcia M."/>
            <person name="Andreopoulos B."/>
            <person name="Barry K.W."/>
            <person name="Bonito G."/>
            <person name="Buee M."/>
            <person name="Carver A."/>
            <person name="Chen C."/>
            <person name="Cichocki N."/>
            <person name="Clum A."/>
            <person name="Culley D."/>
            <person name="Crous P.W."/>
            <person name="Fauchery L."/>
            <person name="Girlanda M."/>
            <person name="Hayes R."/>
            <person name="Keri Z."/>
            <person name="Labutti K."/>
            <person name="Lipzen A."/>
            <person name="Lombard V."/>
            <person name="Magnuson J."/>
            <person name="Maillard F."/>
            <person name="Morin E."/>
            <person name="Murat C."/>
            <person name="Nolan M."/>
            <person name="Ohm R."/>
            <person name="Pangilinan J."/>
            <person name="Pereira M."/>
            <person name="Perotto S."/>
            <person name="Peter M."/>
            <person name="Riley R."/>
            <person name="Sitrit Y."/>
            <person name="Stielow B."/>
            <person name="Szollosi G."/>
            <person name="Zifcakova L."/>
            <person name="Stursova M."/>
            <person name="Spatafora J.W."/>
            <person name="Tedersoo L."/>
            <person name="Vaario L.-M."/>
            <person name="Yamada A."/>
            <person name="Yan M."/>
            <person name="Wang P."/>
            <person name="Xu J."/>
            <person name="Bruns T."/>
            <person name="Baldrian P."/>
            <person name="Vilgalys R."/>
            <person name="Henrissat B."/>
            <person name="Grigoriev I.V."/>
            <person name="Hibbett D."/>
            <person name="Nagy L.G."/>
            <person name="Martin F.M."/>
        </authorList>
    </citation>
    <scope>NUCLEOTIDE SEQUENCE</scope>
    <source>
        <strain evidence="9">UH-Tt-Lm1</strain>
    </source>
</reference>
<comment type="pathway">
    <text evidence="5">Cofactor biosynthesis; nicotinate biosynthesis; nicotinate from nicotinamide: step 1/1.</text>
</comment>
<dbReference type="GO" id="GO:0008936">
    <property type="term" value="F:nicotinamidase activity"/>
    <property type="evidence" value="ECO:0007669"/>
    <property type="project" value="UniProtKB-EC"/>
</dbReference>
<organism evidence="9 10">
    <name type="scientific">Thelephora terrestris</name>
    <dbReference type="NCBI Taxonomy" id="56493"/>
    <lineage>
        <taxon>Eukaryota</taxon>
        <taxon>Fungi</taxon>
        <taxon>Dikarya</taxon>
        <taxon>Basidiomycota</taxon>
        <taxon>Agaricomycotina</taxon>
        <taxon>Agaricomycetes</taxon>
        <taxon>Thelephorales</taxon>
        <taxon>Thelephoraceae</taxon>
        <taxon>Thelephora</taxon>
    </lineage>
</organism>
<sequence length="230" mass="25243">MSSKPALVIIDLQEDFCPPNGSLAVGGGREVVPVINDLLKLPFVFKVATKDHHPQNHVSFASNHEGKRPFASFVTIRNPNNPDEAYESRLWPDHCVIGTAGNELVKELDTGEVDLVIEKGTDSRVEMYSAFRPPLTNPPLRESESGLEKILKEKGVTDVYFVGLAGDYCVRYSAIDCAKARDAGWNTYVIEECIRSVDPGAGWEEAKAEMLNAGVKIVSLKDVVVQRVSS</sequence>
<keyword evidence="2" id="KW-0662">Pyridine nucleotide biosynthesis</keyword>
<keyword evidence="3" id="KW-0479">Metal-binding</keyword>
<reference evidence="9" key="1">
    <citation type="journal article" date="2020" name="Nat. Commun.">
        <title>Large-scale genome sequencing of mycorrhizal fungi provides insights into the early evolution of symbiotic traits.</title>
        <authorList>
            <person name="Miyauchi S."/>
            <person name="Kiss E."/>
            <person name="Kuo A."/>
            <person name="Drula E."/>
            <person name="Kohler A."/>
            <person name="Sanchez-Garcia M."/>
            <person name="Morin E."/>
            <person name="Andreopoulos B."/>
            <person name="Barry K.W."/>
            <person name="Bonito G."/>
            <person name="Buee M."/>
            <person name="Carver A."/>
            <person name="Chen C."/>
            <person name="Cichocki N."/>
            <person name="Clum A."/>
            <person name="Culley D."/>
            <person name="Crous P.W."/>
            <person name="Fauchery L."/>
            <person name="Girlanda M."/>
            <person name="Hayes R.D."/>
            <person name="Keri Z."/>
            <person name="LaButti K."/>
            <person name="Lipzen A."/>
            <person name="Lombard V."/>
            <person name="Magnuson J."/>
            <person name="Maillard F."/>
            <person name="Murat C."/>
            <person name="Nolan M."/>
            <person name="Ohm R.A."/>
            <person name="Pangilinan J."/>
            <person name="Pereira M.F."/>
            <person name="Perotto S."/>
            <person name="Peter M."/>
            <person name="Pfister S."/>
            <person name="Riley R."/>
            <person name="Sitrit Y."/>
            <person name="Stielow J.B."/>
            <person name="Szollosi G."/>
            <person name="Zifcakova L."/>
            <person name="Stursova M."/>
            <person name="Spatafora J.W."/>
            <person name="Tedersoo L."/>
            <person name="Vaario L.M."/>
            <person name="Yamada A."/>
            <person name="Yan M."/>
            <person name="Wang P."/>
            <person name="Xu J."/>
            <person name="Bruns T."/>
            <person name="Baldrian P."/>
            <person name="Vilgalys R."/>
            <person name="Dunand C."/>
            <person name="Henrissat B."/>
            <person name="Grigoriev I.V."/>
            <person name="Hibbett D."/>
            <person name="Nagy L.G."/>
            <person name="Martin F.M."/>
        </authorList>
    </citation>
    <scope>NUCLEOTIDE SEQUENCE</scope>
    <source>
        <strain evidence="9">UH-Tt-Lm1</strain>
    </source>
</reference>
<dbReference type="SUPFAM" id="SSF52499">
    <property type="entry name" value="Isochorismatase-like hydrolases"/>
    <property type="match status" value="1"/>
</dbReference>
<evidence type="ECO:0000313" key="10">
    <source>
        <dbReference type="Proteomes" id="UP000736335"/>
    </source>
</evidence>
<protein>
    <recommendedName>
        <fullName evidence="6">nicotinamidase</fullName>
        <ecNumber evidence="6">3.5.1.19</ecNumber>
    </recommendedName>
    <alternativeName>
        <fullName evidence="7">Nicotinamide deamidase</fullName>
    </alternativeName>
</protein>
<feature type="domain" description="Isochorismatase-like" evidence="8">
    <location>
        <begin position="6"/>
        <end position="221"/>
    </location>
</feature>
<evidence type="ECO:0000256" key="1">
    <source>
        <dbReference type="ARBA" id="ARBA00006336"/>
    </source>
</evidence>
<evidence type="ECO:0000256" key="2">
    <source>
        <dbReference type="ARBA" id="ARBA00022642"/>
    </source>
</evidence>
<dbReference type="EMBL" id="WIUZ02000012">
    <property type="protein sequence ID" value="KAF9782165.1"/>
    <property type="molecule type" value="Genomic_DNA"/>
</dbReference>
<name>A0A9P6H9E2_9AGAM</name>
<evidence type="ECO:0000256" key="7">
    <source>
        <dbReference type="ARBA" id="ARBA00043224"/>
    </source>
</evidence>
<evidence type="ECO:0000313" key="9">
    <source>
        <dbReference type="EMBL" id="KAF9782165.1"/>
    </source>
</evidence>
<dbReference type="PANTHER" id="PTHR11080">
    <property type="entry name" value="PYRAZINAMIDASE/NICOTINAMIDASE"/>
    <property type="match status" value="1"/>
</dbReference>
<dbReference type="InterPro" id="IPR052347">
    <property type="entry name" value="Isochorismatase_Nicotinamidase"/>
</dbReference>
<dbReference type="Pfam" id="PF00857">
    <property type="entry name" value="Isochorismatase"/>
    <property type="match status" value="1"/>
</dbReference>
<evidence type="ECO:0000256" key="5">
    <source>
        <dbReference type="ARBA" id="ARBA00037900"/>
    </source>
</evidence>
<dbReference type="OrthoDB" id="1739143at2759"/>
<comment type="similarity">
    <text evidence="1">Belongs to the isochorismatase family.</text>
</comment>
<dbReference type="AlphaFoldDB" id="A0A9P6H9E2"/>
<evidence type="ECO:0000259" key="8">
    <source>
        <dbReference type="Pfam" id="PF00857"/>
    </source>
</evidence>
<dbReference type="InterPro" id="IPR000868">
    <property type="entry name" value="Isochorismatase-like_dom"/>
</dbReference>
<comment type="caution">
    <text evidence="9">The sequence shown here is derived from an EMBL/GenBank/DDBJ whole genome shotgun (WGS) entry which is preliminary data.</text>
</comment>
<dbReference type="PANTHER" id="PTHR11080:SF2">
    <property type="entry name" value="LD05707P"/>
    <property type="match status" value="1"/>
</dbReference>
<evidence type="ECO:0000256" key="4">
    <source>
        <dbReference type="ARBA" id="ARBA00022801"/>
    </source>
</evidence>
<dbReference type="GO" id="GO:0019363">
    <property type="term" value="P:pyridine nucleotide biosynthetic process"/>
    <property type="evidence" value="ECO:0007669"/>
    <property type="project" value="UniProtKB-KW"/>
</dbReference>
<evidence type="ECO:0000256" key="6">
    <source>
        <dbReference type="ARBA" id="ARBA00039017"/>
    </source>
</evidence>